<evidence type="ECO:0000313" key="2">
    <source>
        <dbReference type="Proteomes" id="UP001165065"/>
    </source>
</evidence>
<organism evidence="1 2">
    <name type="scientific">Triparma columacea</name>
    <dbReference type="NCBI Taxonomy" id="722753"/>
    <lineage>
        <taxon>Eukaryota</taxon>
        <taxon>Sar</taxon>
        <taxon>Stramenopiles</taxon>
        <taxon>Ochrophyta</taxon>
        <taxon>Bolidophyceae</taxon>
        <taxon>Parmales</taxon>
        <taxon>Triparmaceae</taxon>
        <taxon>Triparma</taxon>
    </lineage>
</organism>
<comment type="caution">
    <text evidence="1">The sequence shown here is derived from an EMBL/GenBank/DDBJ whole genome shotgun (WGS) entry which is preliminary data.</text>
</comment>
<reference evidence="2" key="1">
    <citation type="journal article" date="2023" name="Commun. Biol.">
        <title>Genome analysis of Parmales, the sister group of diatoms, reveals the evolutionary specialization of diatoms from phago-mixotrophs to photoautotrophs.</title>
        <authorList>
            <person name="Ban H."/>
            <person name="Sato S."/>
            <person name="Yoshikawa S."/>
            <person name="Yamada K."/>
            <person name="Nakamura Y."/>
            <person name="Ichinomiya M."/>
            <person name="Sato N."/>
            <person name="Blanc-Mathieu R."/>
            <person name="Endo H."/>
            <person name="Kuwata A."/>
            <person name="Ogata H."/>
        </authorList>
    </citation>
    <scope>NUCLEOTIDE SEQUENCE [LARGE SCALE GENOMIC DNA]</scope>
</reference>
<dbReference type="AlphaFoldDB" id="A0A9W7L1W2"/>
<dbReference type="Proteomes" id="UP001165065">
    <property type="component" value="Unassembled WGS sequence"/>
</dbReference>
<accession>A0A9W7L1W2</accession>
<dbReference type="EMBL" id="BRYA01000523">
    <property type="protein sequence ID" value="GMI20838.1"/>
    <property type="molecule type" value="Genomic_DNA"/>
</dbReference>
<sequence length="188" mass="20222">MNRNQNVGINVVLSRLNLNRNPRQLDPGRHEASTRSWLLLQNGTSFLIDLDAMAPVKAASSATSSSSIDVDYLLIIVSLRVCRGVDNIVILNVMAPVKAASSTTSSSSIVVDLLLIIFGLRAWKESYLQTWNHRSLVSSALNPLPPSSRGSSPSRLPPHTSNYLSILNVGCLCGSPTDGSTTAVRLIV</sequence>
<gene>
    <name evidence="1" type="ORF">TrCOL_g13626</name>
</gene>
<proteinExistence type="predicted"/>
<name>A0A9W7L1W2_9STRA</name>
<evidence type="ECO:0000313" key="1">
    <source>
        <dbReference type="EMBL" id="GMI20838.1"/>
    </source>
</evidence>
<protein>
    <submittedName>
        <fullName evidence="1">Uncharacterized protein</fullName>
    </submittedName>
</protein>
<keyword evidence="2" id="KW-1185">Reference proteome</keyword>